<reference evidence="1" key="1">
    <citation type="submission" date="2021-11" db="EMBL/GenBank/DDBJ databases">
        <authorList>
            <consortium name="Genoscope - CEA"/>
            <person name="William W."/>
        </authorList>
    </citation>
    <scope>NUCLEOTIDE SEQUENCE</scope>
</reference>
<keyword evidence="2" id="KW-1185">Reference proteome</keyword>
<dbReference type="SUPFAM" id="SSF56784">
    <property type="entry name" value="HAD-like"/>
    <property type="match status" value="1"/>
</dbReference>
<dbReference type="InterPro" id="IPR036412">
    <property type="entry name" value="HAD-like_sf"/>
</dbReference>
<dbReference type="Pfam" id="PF09419">
    <property type="entry name" value="PGP_phosphatase"/>
    <property type="match status" value="1"/>
</dbReference>
<evidence type="ECO:0000313" key="1">
    <source>
        <dbReference type="EMBL" id="CAH0365673.1"/>
    </source>
</evidence>
<proteinExistence type="predicted"/>
<organism evidence="1 2">
    <name type="scientific">Pelagomonas calceolata</name>
    <dbReference type="NCBI Taxonomy" id="35677"/>
    <lineage>
        <taxon>Eukaryota</taxon>
        <taxon>Sar</taxon>
        <taxon>Stramenopiles</taxon>
        <taxon>Ochrophyta</taxon>
        <taxon>Pelagophyceae</taxon>
        <taxon>Pelagomonadales</taxon>
        <taxon>Pelagomonadaceae</taxon>
        <taxon>Pelagomonas</taxon>
    </lineage>
</organism>
<dbReference type="NCBIfam" id="TIGR01668">
    <property type="entry name" value="YqeG_hyp_ppase"/>
    <property type="match status" value="1"/>
</dbReference>
<dbReference type="Gene3D" id="3.40.50.1000">
    <property type="entry name" value="HAD superfamily/HAD-like"/>
    <property type="match status" value="1"/>
</dbReference>
<dbReference type="GO" id="GO:0008962">
    <property type="term" value="F:phosphatidylglycerophosphatase activity"/>
    <property type="evidence" value="ECO:0007669"/>
    <property type="project" value="InterPro"/>
</dbReference>
<protein>
    <recommendedName>
        <fullName evidence="3">Phosphatidylglycerophosphatase</fullName>
    </recommendedName>
</protein>
<dbReference type="InterPro" id="IPR027706">
    <property type="entry name" value="PGP_Pase"/>
</dbReference>
<dbReference type="AlphaFoldDB" id="A0A8J2S8B6"/>
<dbReference type="EMBL" id="CAKKNE010000001">
    <property type="protein sequence ID" value="CAH0365673.1"/>
    <property type="molecule type" value="Genomic_DNA"/>
</dbReference>
<accession>A0A8J2S8B6</accession>
<comment type="caution">
    <text evidence="1">The sequence shown here is derived from an EMBL/GenBank/DDBJ whole genome shotgun (WGS) entry which is preliminary data.</text>
</comment>
<name>A0A8J2S8B6_9STRA</name>
<sequence length="226" mass="23566">MRLLSRQSWNPLALIATARTLIRRPGLLVPHVAVSNVDALDFDALRAAGVASIIFDKDNTLTAPYVDTAHIEVADAITRAKDAFGADNCIVLSNSAGSGDDAPDYNAAKACEAALGLRVARHPEAQKPQCLEGVVASLPASDASTVAVVGDRLATDVLAANEIGALSVHTRPLDTKGDNPAALVSRFLENRLLLPLLRRLGAAPPTHPAVADLAHTQPGTALPSSR</sequence>
<dbReference type="InterPro" id="IPR023214">
    <property type="entry name" value="HAD_sf"/>
</dbReference>
<evidence type="ECO:0008006" key="3">
    <source>
        <dbReference type="Google" id="ProtNLM"/>
    </source>
</evidence>
<gene>
    <name evidence="1" type="ORF">PECAL_1P21230</name>
</gene>
<evidence type="ECO:0000313" key="2">
    <source>
        <dbReference type="Proteomes" id="UP000789595"/>
    </source>
</evidence>
<dbReference type="OrthoDB" id="198652at2759"/>
<dbReference type="Proteomes" id="UP000789595">
    <property type="component" value="Unassembled WGS sequence"/>
</dbReference>
<dbReference type="InterPro" id="IPR010021">
    <property type="entry name" value="PGPP1/Gep4"/>
</dbReference>